<feature type="domain" description="XdhC Rossmann" evidence="2">
    <location>
        <begin position="211"/>
        <end position="351"/>
    </location>
</feature>
<feature type="domain" description="XdhC- CoxI" evidence="1">
    <location>
        <begin position="25"/>
        <end position="86"/>
    </location>
</feature>
<dbReference type="Pfam" id="PF02625">
    <property type="entry name" value="XdhC_CoxI"/>
    <property type="match status" value="1"/>
</dbReference>
<dbReference type="Pfam" id="PF13478">
    <property type="entry name" value="XdhC_C"/>
    <property type="match status" value="1"/>
</dbReference>
<organism evidence="3 4">
    <name type="scientific">Haloarcula saliterrae</name>
    <dbReference type="NCBI Taxonomy" id="2950534"/>
    <lineage>
        <taxon>Archaea</taxon>
        <taxon>Methanobacteriati</taxon>
        <taxon>Methanobacteriota</taxon>
        <taxon>Stenosarchaea group</taxon>
        <taxon>Halobacteria</taxon>
        <taxon>Halobacteriales</taxon>
        <taxon>Haloarculaceae</taxon>
        <taxon>Haloarcula</taxon>
    </lineage>
</organism>
<reference evidence="3 4" key="1">
    <citation type="submission" date="2022-06" db="EMBL/GenBank/DDBJ databases">
        <title>Haloarcula sp. a new haloarchaeum isolate from saline soil.</title>
        <authorList>
            <person name="Strakova D."/>
            <person name="Galisteo C."/>
            <person name="Sanchez-Porro C."/>
            <person name="Ventosa A."/>
        </authorList>
    </citation>
    <scope>NUCLEOTIDE SEQUENCE [LARGE SCALE GENOMIC DNA]</scope>
    <source>
        <strain evidence="3 4">S1CR25-12</strain>
    </source>
</reference>
<dbReference type="PANTHER" id="PTHR30388">
    <property type="entry name" value="ALDEHYDE OXIDOREDUCTASE MOLYBDENUM COFACTOR ASSEMBLY PROTEIN"/>
    <property type="match status" value="1"/>
</dbReference>
<evidence type="ECO:0000313" key="4">
    <source>
        <dbReference type="Proteomes" id="UP001259659"/>
    </source>
</evidence>
<proteinExistence type="predicted"/>
<dbReference type="RefSeq" id="WP_310920918.1">
    <property type="nucleotide sequence ID" value="NZ_JAMQON010000005.1"/>
</dbReference>
<name>A0ABU2FFT2_9EURY</name>
<dbReference type="InterPro" id="IPR003777">
    <property type="entry name" value="XdhC_CoxI"/>
</dbReference>
<sequence length="376" mass="40612">MQRTNWSAPEPVFRRRLRDRFGTDDAAAVATVVDVRGSAYRRPGAKMLFEGTAATGSITAGCLETDLADASRRVRESGEPELRSYDLTSDESETWGLGVGCEGVVTVLLEPLSERYRPVVEAFGDRRHLGVLTVLADETGPLEPGSRAYYRPETGTLEPRDGSTRDAWGGQTLLERADELVARGRPAVTTQTSDGRSLRVFVDVVEPVPELVVFGSGHDVGPVVHAGTDAGFRVTVVGFRGGVDMAARFVDADRTLTTAPARIDERLDLTERTYAVVMTHNFVDDCLTVERLLASPAPYIGLLGPTDRYEKLVAELDPSPGTDLERVYAPVGLDLGGGSPHQIAQSIAAELLAVRNGKTPTHLRTADGPIHERPDP</sequence>
<dbReference type="Gene3D" id="3.40.50.720">
    <property type="entry name" value="NAD(P)-binding Rossmann-like Domain"/>
    <property type="match status" value="1"/>
</dbReference>
<accession>A0ABU2FFT2</accession>
<protein>
    <submittedName>
        <fullName evidence="3">XdhC family protein</fullName>
    </submittedName>
</protein>
<dbReference type="PANTHER" id="PTHR30388:SF6">
    <property type="entry name" value="XANTHINE DEHYDROGENASE SUBUNIT A-RELATED"/>
    <property type="match status" value="1"/>
</dbReference>
<comment type="caution">
    <text evidence="3">The sequence shown here is derived from an EMBL/GenBank/DDBJ whole genome shotgun (WGS) entry which is preliminary data.</text>
</comment>
<dbReference type="Proteomes" id="UP001259659">
    <property type="component" value="Unassembled WGS sequence"/>
</dbReference>
<dbReference type="EMBL" id="JAMQON010000005">
    <property type="protein sequence ID" value="MDS0261117.1"/>
    <property type="molecule type" value="Genomic_DNA"/>
</dbReference>
<evidence type="ECO:0000259" key="1">
    <source>
        <dbReference type="Pfam" id="PF02625"/>
    </source>
</evidence>
<gene>
    <name evidence="3" type="ORF">NDI56_17090</name>
</gene>
<evidence type="ECO:0000259" key="2">
    <source>
        <dbReference type="Pfam" id="PF13478"/>
    </source>
</evidence>
<dbReference type="InterPro" id="IPR027051">
    <property type="entry name" value="XdhC_Rossmann_dom"/>
</dbReference>
<evidence type="ECO:0000313" key="3">
    <source>
        <dbReference type="EMBL" id="MDS0261117.1"/>
    </source>
</evidence>
<dbReference type="InterPro" id="IPR052698">
    <property type="entry name" value="MoCofactor_Util/Proc"/>
</dbReference>
<keyword evidence="4" id="KW-1185">Reference proteome</keyword>